<dbReference type="Gene3D" id="2.60.120.1060">
    <property type="entry name" value="NPCBM/NEW2 domain"/>
    <property type="match status" value="1"/>
</dbReference>
<accession>A0A4S5E8W8</accession>
<name>A0A4S5E8W8_9MICC</name>
<evidence type="ECO:0000256" key="2">
    <source>
        <dbReference type="SAM" id="SignalP"/>
    </source>
</evidence>
<dbReference type="PROSITE" id="PS51257">
    <property type="entry name" value="PROKAR_LIPOPROTEIN"/>
    <property type="match status" value="1"/>
</dbReference>
<protein>
    <recommendedName>
        <fullName evidence="5">Glycosyl hydrolase family 98 putative carbohydrate-binding module domain-containing protein</fullName>
    </recommendedName>
</protein>
<dbReference type="InterPro" id="IPR038637">
    <property type="entry name" value="NPCBM_sf"/>
</dbReference>
<gene>
    <name evidence="3" type="ORF">E8P82_04060</name>
</gene>
<sequence>MLEDEMKATPAILLVAAALTLSACSTADEPSEANGSAAASPAPTSSLMPSEPVVPSTSPSSSSAPPASTSSPDSSAPSPSPSPEGEGEELPESEDQESGAPTVPTGKAGATLGLADFFEPSSDWEENRYEVAGEANVSGISAEVSGHDESQAERLELRLANNFDRLDFTVGQANDSSSSDQTMVVQVLGNNKQLDVQQVPFNAQQPISVDVSGVNAVVINFYLEDSSTYGSVNAVLSDITAE</sequence>
<evidence type="ECO:0000256" key="1">
    <source>
        <dbReference type="SAM" id="MobiDB-lite"/>
    </source>
</evidence>
<feature type="compositionally biased region" description="Low complexity" evidence="1">
    <location>
        <begin position="26"/>
        <end position="77"/>
    </location>
</feature>
<dbReference type="AlphaFoldDB" id="A0A4S5E8W8"/>
<evidence type="ECO:0000313" key="3">
    <source>
        <dbReference type="EMBL" id="THJ68002.1"/>
    </source>
</evidence>
<feature type="region of interest" description="Disordered" evidence="1">
    <location>
        <begin position="26"/>
        <end position="109"/>
    </location>
</feature>
<feature type="signal peptide" evidence="2">
    <location>
        <begin position="1"/>
        <end position="27"/>
    </location>
</feature>
<dbReference type="EMBL" id="SSWH01000002">
    <property type="protein sequence ID" value="THJ68002.1"/>
    <property type="molecule type" value="Genomic_DNA"/>
</dbReference>
<reference evidence="3 4" key="1">
    <citation type="submission" date="2019-04" db="EMBL/GenBank/DDBJ databases">
        <authorList>
            <person name="Liu Q."/>
            <person name="Xin Y.-H."/>
        </authorList>
    </citation>
    <scope>NUCLEOTIDE SEQUENCE [LARGE SCALE GENOMIC DNA]</scope>
    <source>
        <strain evidence="3 4">AM23</strain>
    </source>
</reference>
<proteinExistence type="predicted"/>
<dbReference type="Proteomes" id="UP000305233">
    <property type="component" value="Unassembled WGS sequence"/>
</dbReference>
<keyword evidence="4" id="KW-1185">Reference proteome</keyword>
<dbReference type="OrthoDB" id="3827394at2"/>
<evidence type="ECO:0000313" key="4">
    <source>
        <dbReference type="Proteomes" id="UP000305233"/>
    </source>
</evidence>
<feature type="chain" id="PRO_5039165239" description="Glycosyl hydrolase family 98 putative carbohydrate-binding module domain-containing protein" evidence="2">
    <location>
        <begin position="28"/>
        <end position="242"/>
    </location>
</feature>
<keyword evidence="2" id="KW-0732">Signal</keyword>
<dbReference type="RefSeq" id="WP_136453199.1">
    <property type="nucleotide sequence ID" value="NZ_SSWH01000002.1"/>
</dbReference>
<organism evidence="3 4">
    <name type="scientific">Arthrobacter echini</name>
    <dbReference type="NCBI Taxonomy" id="1529066"/>
    <lineage>
        <taxon>Bacteria</taxon>
        <taxon>Bacillati</taxon>
        <taxon>Actinomycetota</taxon>
        <taxon>Actinomycetes</taxon>
        <taxon>Micrococcales</taxon>
        <taxon>Micrococcaceae</taxon>
        <taxon>Arthrobacter</taxon>
    </lineage>
</organism>
<evidence type="ECO:0008006" key="5">
    <source>
        <dbReference type="Google" id="ProtNLM"/>
    </source>
</evidence>
<comment type="caution">
    <text evidence="3">The sequence shown here is derived from an EMBL/GenBank/DDBJ whole genome shotgun (WGS) entry which is preliminary data.</text>
</comment>
<feature type="compositionally biased region" description="Acidic residues" evidence="1">
    <location>
        <begin position="85"/>
        <end position="97"/>
    </location>
</feature>